<sequence>MPGHVAASPEPAGATAAVTGLILAGGRGSRLGGIDKGLLELDGEPLVQTVVRRLAGQVGTLLLSANRNLDRYRALGFEPLTDGAYPDAGPLAGLRAGLLACATPWLLAAPCDMPFLPVDLGQRLLRAAAFDDPRARVPFDGQSHHYTCLLLPRTALAQVEAGLESGRRSVRELLHAIGWIGVDFAASGPHAFSNLNTPADLAALAHPAEPP</sequence>
<dbReference type="EC" id="2.7.7.77" evidence="8"/>
<dbReference type="PANTHER" id="PTHR19136">
    <property type="entry name" value="MOLYBDENUM COFACTOR GUANYLYLTRANSFERASE"/>
    <property type="match status" value="1"/>
</dbReference>
<evidence type="ECO:0000256" key="6">
    <source>
        <dbReference type="ARBA" id="ARBA00023134"/>
    </source>
</evidence>
<dbReference type="Gene3D" id="3.90.550.10">
    <property type="entry name" value="Spore Coat Polysaccharide Biosynthesis Protein SpsA, Chain A"/>
    <property type="match status" value="1"/>
</dbReference>
<evidence type="ECO:0000256" key="4">
    <source>
        <dbReference type="ARBA" id="ARBA00022741"/>
    </source>
</evidence>
<comment type="subunit">
    <text evidence="8">Monomer.</text>
</comment>
<keyword evidence="5 8" id="KW-0460">Magnesium</keyword>
<dbReference type="PANTHER" id="PTHR19136:SF81">
    <property type="entry name" value="MOLYBDENUM COFACTOR GUANYLYLTRANSFERASE"/>
    <property type="match status" value="1"/>
</dbReference>
<comment type="catalytic activity">
    <reaction evidence="8">
        <text>Mo-molybdopterin + GTP + H(+) = Mo-molybdopterin guanine dinucleotide + diphosphate</text>
        <dbReference type="Rhea" id="RHEA:34243"/>
        <dbReference type="ChEBI" id="CHEBI:15378"/>
        <dbReference type="ChEBI" id="CHEBI:33019"/>
        <dbReference type="ChEBI" id="CHEBI:37565"/>
        <dbReference type="ChEBI" id="CHEBI:71302"/>
        <dbReference type="ChEBI" id="CHEBI:71310"/>
        <dbReference type="EC" id="2.7.7.77"/>
    </reaction>
</comment>
<keyword evidence="7 8" id="KW-0501">Molybdenum cofactor biosynthesis</keyword>
<comment type="domain">
    <text evidence="8">The N-terminal domain determines nucleotide recognition and specific binding, while the C-terminal domain determines the specific binding to the target protein.</text>
</comment>
<keyword evidence="11" id="KW-1185">Reference proteome</keyword>
<evidence type="ECO:0000256" key="1">
    <source>
        <dbReference type="ARBA" id="ARBA00022490"/>
    </source>
</evidence>
<evidence type="ECO:0000256" key="8">
    <source>
        <dbReference type="HAMAP-Rule" id="MF_00316"/>
    </source>
</evidence>
<dbReference type="InterPro" id="IPR025877">
    <property type="entry name" value="MobA-like_NTP_Trfase"/>
</dbReference>
<evidence type="ECO:0000256" key="7">
    <source>
        <dbReference type="ARBA" id="ARBA00023150"/>
    </source>
</evidence>
<proteinExistence type="inferred from homology"/>
<dbReference type="GO" id="GO:0005525">
    <property type="term" value="F:GTP binding"/>
    <property type="evidence" value="ECO:0007669"/>
    <property type="project" value="UniProtKB-UniRule"/>
</dbReference>
<dbReference type="GO" id="GO:0005737">
    <property type="term" value="C:cytoplasm"/>
    <property type="evidence" value="ECO:0007669"/>
    <property type="project" value="UniProtKB-SubCell"/>
</dbReference>
<comment type="cofactor">
    <cofactor evidence="8">
        <name>Mg(2+)</name>
        <dbReference type="ChEBI" id="CHEBI:18420"/>
    </cofactor>
</comment>
<dbReference type="AlphaFoldDB" id="A0A1B1YUF0"/>
<dbReference type="Pfam" id="PF12804">
    <property type="entry name" value="NTP_transf_3"/>
    <property type="match status" value="1"/>
</dbReference>
<dbReference type="GO" id="GO:0061603">
    <property type="term" value="F:molybdenum cofactor guanylyltransferase activity"/>
    <property type="evidence" value="ECO:0007669"/>
    <property type="project" value="UniProtKB-EC"/>
</dbReference>
<keyword evidence="3 8" id="KW-0479">Metal-binding</keyword>
<keyword evidence="6 8" id="KW-0342">GTP-binding</keyword>
<dbReference type="HAMAP" id="MF_00316">
    <property type="entry name" value="MobA"/>
    <property type="match status" value="1"/>
</dbReference>
<feature type="binding site" evidence="8">
    <location>
        <position position="82"/>
    </location>
    <ligand>
        <name>GTP</name>
        <dbReference type="ChEBI" id="CHEBI:37565"/>
    </ligand>
</feature>
<dbReference type="GO" id="GO:0046872">
    <property type="term" value="F:metal ion binding"/>
    <property type="evidence" value="ECO:0007669"/>
    <property type="project" value="UniProtKB-KW"/>
</dbReference>
<feature type="domain" description="MobA-like NTP transferase" evidence="9">
    <location>
        <begin position="20"/>
        <end position="172"/>
    </location>
</feature>
<keyword evidence="1 8" id="KW-0963">Cytoplasm</keyword>
<protein>
    <recommendedName>
        <fullName evidence="8">Molybdenum cofactor guanylyltransferase</fullName>
        <shortName evidence="8">MoCo guanylyltransferase</shortName>
        <ecNumber evidence="8">2.7.7.77</ecNumber>
    </recommendedName>
    <alternativeName>
        <fullName evidence="8">GTP:molybdopterin guanylyltransferase</fullName>
    </alternativeName>
    <alternativeName>
        <fullName evidence="8">Mo-MPT guanylyltransferase</fullName>
    </alternativeName>
    <alternativeName>
        <fullName evidence="8">Molybdopterin guanylyltransferase</fullName>
    </alternativeName>
    <alternativeName>
        <fullName evidence="8">Molybdopterin-guanine dinucleotide synthase</fullName>
        <shortName evidence="8">MGD synthase</shortName>
    </alternativeName>
</protein>
<dbReference type="GO" id="GO:1902758">
    <property type="term" value="P:bis(molybdopterin guanine dinucleotide)molybdenum biosynthetic process"/>
    <property type="evidence" value="ECO:0007669"/>
    <property type="project" value="TreeGrafter"/>
</dbReference>
<evidence type="ECO:0000256" key="2">
    <source>
        <dbReference type="ARBA" id="ARBA00022679"/>
    </source>
</evidence>
<dbReference type="SUPFAM" id="SSF53448">
    <property type="entry name" value="Nucleotide-diphospho-sugar transferases"/>
    <property type="match status" value="1"/>
</dbReference>
<comment type="subcellular location">
    <subcellularLocation>
        <location evidence="8">Cytoplasm</location>
    </subcellularLocation>
</comment>
<comment type="function">
    <text evidence="8">Transfers a GMP moiety from GTP to Mo-molybdopterin (Mo-MPT) cofactor (Moco or molybdenum cofactor) to form Mo-molybdopterin guanine dinucleotide (Mo-MGD) cofactor.</text>
</comment>
<dbReference type="EMBL" id="CP014671">
    <property type="protein sequence ID" value="ANX04362.1"/>
    <property type="molecule type" value="Genomic_DNA"/>
</dbReference>
<reference evidence="11" key="1">
    <citation type="submission" date="2016-03" db="EMBL/GenBank/DDBJ databases">
        <title>Complete genome sequence of Solimmundus cernigliae, representing a novel lineage of polycyclic aromatic hydrocarbon degraders within the Gammaproteobacteria.</title>
        <authorList>
            <person name="Singleton D.R."/>
            <person name="Dickey A.N."/>
            <person name="Scholl E.H."/>
            <person name="Wright F.A."/>
            <person name="Aitken M.D."/>
        </authorList>
    </citation>
    <scope>NUCLEOTIDE SEQUENCE [LARGE SCALE GENOMIC DNA]</scope>
    <source>
        <strain evidence="11">TR3.2</strain>
    </source>
</reference>
<accession>A0A1B1YUF0</accession>
<keyword evidence="4 8" id="KW-0547">Nucleotide-binding</keyword>
<evidence type="ECO:0000256" key="3">
    <source>
        <dbReference type="ARBA" id="ARBA00022723"/>
    </source>
</evidence>
<evidence type="ECO:0000259" key="9">
    <source>
        <dbReference type="Pfam" id="PF12804"/>
    </source>
</evidence>
<evidence type="ECO:0000313" key="10">
    <source>
        <dbReference type="EMBL" id="ANX04362.1"/>
    </source>
</evidence>
<gene>
    <name evidence="8" type="primary">mobA</name>
    <name evidence="10" type="ORF">PG2T_09355</name>
</gene>
<feature type="binding site" evidence="8">
    <location>
        <position position="112"/>
    </location>
    <ligand>
        <name>GTP</name>
        <dbReference type="ChEBI" id="CHEBI:37565"/>
    </ligand>
</feature>
<dbReference type="Proteomes" id="UP000092952">
    <property type="component" value="Chromosome"/>
</dbReference>
<dbReference type="RefSeq" id="WP_068804484.1">
    <property type="nucleotide sequence ID" value="NZ_CP014671.1"/>
</dbReference>
<name>A0A1B1YUF0_9GAMM</name>
<dbReference type="FunCoup" id="A0A1B1YUF0">
    <property type="interactions" value="87"/>
</dbReference>
<dbReference type="CDD" id="cd02503">
    <property type="entry name" value="MobA"/>
    <property type="match status" value="1"/>
</dbReference>
<comment type="caution">
    <text evidence="8">Lacks conserved residue(s) required for the propagation of feature annotation.</text>
</comment>
<dbReference type="InterPro" id="IPR013482">
    <property type="entry name" value="Molybde_CF_guanTrfase"/>
</dbReference>
<dbReference type="NCBIfam" id="TIGR02665">
    <property type="entry name" value="molyb_mobA"/>
    <property type="match status" value="1"/>
</dbReference>
<feature type="binding site" evidence="8">
    <location>
        <position position="36"/>
    </location>
    <ligand>
        <name>GTP</name>
        <dbReference type="ChEBI" id="CHEBI:37565"/>
    </ligand>
</feature>
<feature type="binding site" evidence="8">
    <location>
        <begin position="23"/>
        <end position="25"/>
    </location>
    <ligand>
        <name>GTP</name>
        <dbReference type="ChEBI" id="CHEBI:37565"/>
    </ligand>
</feature>
<keyword evidence="2 8" id="KW-0808">Transferase</keyword>
<comment type="similarity">
    <text evidence="8">Belongs to the MobA family.</text>
</comment>
<dbReference type="KEGG" id="gbi:PG2T_09355"/>
<dbReference type="InterPro" id="IPR029044">
    <property type="entry name" value="Nucleotide-diphossugar_trans"/>
</dbReference>
<evidence type="ECO:0000256" key="5">
    <source>
        <dbReference type="ARBA" id="ARBA00022842"/>
    </source>
</evidence>
<dbReference type="STRING" id="1810504.PG2T_09355"/>
<evidence type="ECO:0000313" key="11">
    <source>
        <dbReference type="Proteomes" id="UP000092952"/>
    </source>
</evidence>
<organism evidence="10 11">
    <name type="scientific">Immundisolibacter cernigliae</name>
    <dbReference type="NCBI Taxonomy" id="1810504"/>
    <lineage>
        <taxon>Bacteria</taxon>
        <taxon>Pseudomonadati</taxon>
        <taxon>Pseudomonadota</taxon>
        <taxon>Gammaproteobacteria</taxon>
        <taxon>Immundisolibacterales</taxon>
        <taxon>Immundisolibacteraceae</taxon>
        <taxon>Immundisolibacter</taxon>
    </lineage>
</organism>
<dbReference type="OrthoDB" id="9788394at2"/>
<dbReference type="InParanoid" id="A0A1B1YUF0"/>
<feature type="binding site" evidence="8">
    <location>
        <position position="112"/>
    </location>
    <ligand>
        <name>Mg(2+)</name>
        <dbReference type="ChEBI" id="CHEBI:18420"/>
    </ligand>
</feature>